<dbReference type="AlphaFoldDB" id="A0A9D9DGU6"/>
<dbReference type="Proteomes" id="UP000823613">
    <property type="component" value="Unassembled WGS sequence"/>
</dbReference>
<dbReference type="EMBL" id="JADIMY010000034">
    <property type="protein sequence ID" value="MBO8427263.1"/>
    <property type="molecule type" value="Genomic_DNA"/>
</dbReference>
<dbReference type="PANTHER" id="PTHR40056">
    <property type="entry name" value="HYPOTHETICAL CYTOSOLIC PROTEIN"/>
    <property type="match status" value="1"/>
</dbReference>
<organism evidence="1 2">
    <name type="scientific">Candidatus Onthovivens merdipullorum</name>
    <dbReference type="NCBI Taxonomy" id="2840889"/>
    <lineage>
        <taxon>Bacteria</taxon>
        <taxon>Bacillati</taxon>
        <taxon>Bacillota</taxon>
        <taxon>Bacilli</taxon>
        <taxon>Bacillales</taxon>
        <taxon>Candidatus Onthovivens</taxon>
    </lineage>
</organism>
<dbReference type="PANTHER" id="PTHR40056:SF1">
    <property type="entry name" value="DUF1836 DOMAIN-CONTAINING PROTEIN"/>
    <property type="match status" value="1"/>
</dbReference>
<reference evidence="1" key="1">
    <citation type="submission" date="2020-10" db="EMBL/GenBank/DDBJ databases">
        <authorList>
            <person name="Gilroy R."/>
        </authorList>
    </citation>
    <scope>NUCLEOTIDE SEQUENCE</scope>
    <source>
        <strain evidence="1">11159</strain>
    </source>
</reference>
<comment type="caution">
    <text evidence="1">The sequence shown here is derived from an EMBL/GenBank/DDBJ whole genome shotgun (WGS) entry which is preliminary data.</text>
</comment>
<evidence type="ECO:0000313" key="2">
    <source>
        <dbReference type="Proteomes" id="UP000823613"/>
    </source>
</evidence>
<sequence>MENDLEKEPINFEEFIKKIENFELPTYKDLPEIPLYMEQVVGYINESLGALSEAKDINITPFMINNYVKAKIIDAPKEKKYNKTHLGYLIAISLLKIVVSMKNLALFIDIDRYDLLKVSQNDVKTLYDTFKLMEEEALKNVIHKVKTRYDVLKKGNKKNKVENEIELENINLAYIALKLYIEAEANKLIADMIMERVSLDLLPKELKEKLDTSKYDRKKSVVEAKKLRDRQKGVKK</sequence>
<reference evidence="1" key="2">
    <citation type="journal article" date="2021" name="PeerJ">
        <title>Extensive microbial diversity within the chicken gut microbiome revealed by metagenomics and culture.</title>
        <authorList>
            <person name="Gilroy R."/>
            <person name="Ravi A."/>
            <person name="Getino M."/>
            <person name="Pursley I."/>
            <person name="Horton D.L."/>
            <person name="Alikhan N.F."/>
            <person name="Baker D."/>
            <person name="Gharbi K."/>
            <person name="Hall N."/>
            <person name="Watson M."/>
            <person name="Adriaenssens E.M."/>
            <person name="Foster-Nyarko E."/>
            <person name="Jarju S."/>
            <person name="Secka A."/>
            <person name="Antonio M."/>
            <person name="Oren A."/>
            <person name="Chaudhuri R.R."/>
            <person name="La Ragione R."/>
            <person name="Hildebrand F."/>
            <person name="Pallen M.J."/>
        </authorList>
    </citation>
    <scope>NUCLEOTIDE SEQUENCE</scope>
    <source>
        <strain evidence="1">11159</strain>
    </source>
</reference>
<dbReference type="Pfam" id="PF08876">
    <property type="entry name" value="DUF1836"/>
    <property type="match status" value="1"/>
</dbReference>
<proteinExistence type="predicted"/>
<accession>A0A9D9DGU6</accession>
<dbReference type="InterPro" id="IPR014975">
    <property type="entry name" value="DUF1836"/>
</dbReference>
<protein>
    <submittedName>
        <fullName evidence="1">DUF1836 domain-containing protein</fullName>
    </submittedName>
</protein>
<evidence type="ECO:0000313" key="1">
    <source>
        <dbReference type="EMBL" id="MBO8427263.1"/>
    </source>
</evidence>
<gene>
    <name evidence="1" type="ORF">IAC58_01725</name>
</gene>
<name>A0A9D9DGU6_9BACL</name>